<proteinExistence type="predicted"/>
<gene>
    <name evidence="1" type="ORF">HZT40_19725</name>
</gene>
<dbReference type="Proteomes" id="UP000510621">
    <property type="component" value="Chromosome"/>
</dbReference>
<keyword evidence="2" id="KW-1185">Reference proteome</keyword>
<sequence>MIGIARQMGVHPQVIIAVTDVPWKKEKMNESTITYRRRLFNNIGVHDAYMSGISVDKGISIITMKLISGEVTSICFDKLERMLCNGFREGNIILDIYFEKRKDFAKNLLYDIYPIYDVNDEHYQDMIEKIVYP</sequence>
<accession>A0A7L6AWD2</accession>
<organism evidence="1 2">
    <name type="scientific">Candidatus Thiothrix singaporensis</name>
    <dbReference type="NCBI Taxonomy" id="2799669"/>
    <lineage>
        <taxon>Bacteria</taxon>
        <taxon>Pseudomonadati</taxon>
        <taxon>Pseudomonadota</taxon>
        <taxon>Gammaproteobacteria</taxon>
        <taxon>Thiotrichales</taxon>
        <taxon>Thiotrichaceae</taxon>
        <taxon>Thiothrix</taxon>
    </lineage>
</organism>
<protein>
    <submittedName>
        <fullName evidence="1">Uncharacterized protein</fullName>
    </submittedName>
</protein>
<reference evidence="1" key="1">
    <citation type="submission" date="2020-06" db="EMBL/GenBank/DDBJ databases">
        <title>Analysis procedures for assessing recovery of high quality, complete, closed genomes from Nanopore long read metagenome sequencing.</title>
        <authorList>
            <person name="Bessarab I."/>
            <person name="Arumugam K."/>
            <person name="Haryono M."/>
            <person name="Liu X."/>
            <person name="Roy S."/>
            <person name="Zuniga-Montanez R.E."/>
            <person name="Qiu G."/>
            <person name="Drautz-Moses D.I."/>
            <person name="Law Y.Y."/>
            <person name="Wuertz S."/>
            <person name="Lauro F.M."/>
            <person name="Huson D.H."/>
            <person name="Williams R.B."/>
        </authorList>
    </citation>
    <scope>NUCLEOTIDE SEQUENCE [LARGE SCALE GENOMIC DNA]</scope>
    <source>
        <strain evidence="1">SSD2</strain>
    </source>
</reference>
<dbReference type="EMBL" id="CP059265">
    <property type="protein sequence ID" value="QLQ33456.1"/>
    <property type="molecule type" value="Genomic_DNA"/>
</dbReference>
<dbReference type="KEGG" id="this:HZT40_19725"/>
<dbReference type="AlphaFoldDB" id="A0A7L6AWD2"/>
<evidence type="ECO:0000313" key="2">
    <source>
        <dbReference type="Proteomes" id="UP000510621"/>
    </source>
</evidence>
<name>A0A7L6AWD2_9GAMM</name>
<evidence type="ECO:0000313" key="1">
    <source>
        <dbReference type="EMBL" id="QLQ33456.1"/>
    </source>
</evidence>